<protein>
    <submittedName>
        <fullName evidence="1">Uncharacterized protein</fullName>
    </submittedName>
</protein>
<name>A0AAD6RSK3_9ROSI</name>
<organism evidence="1 2">
    <name type="scientific">Populus alba x Populus x berolinensis</name>
    <dbReference type="NCBI Taxonomy" id="444605"/>
    <lineage>
        <taxon>Eukaryota</taxon>
        <taxon>Viridiplantae</taxon>
        <taxon>Streptophyta</taxon>
        <taxon>Embryophyta</taxon>
        <taxon>Tracheophyta</taxon>
        <taxon>Spermatophyta</taxon>
        <taxon>Magnoliopsida</taxon>
        <taxon>eudicotyledons</taxon>
        <taxon>Gunneridae</taxon>
        <taxon>Pentapetalae</taxon>
        <taxon>rosids</taxon>
        <taxon>fabids</taxon>
        <taxon>Malpighiales</taxon>
        <taxon>Salicaceae</taxon>
        <taxon>Saliceae</taxon>
        <taxon>Populus</taxon>
    </lineage>
</organism>
<keyword evidence="2" id="KW-1185">Reference proteome</keyword>
<reference evidence="1 2" key="1">
    <citation type="journal article" date="2023" name="Mol. Ecol. Resour.">
        <title>Chromosome-level genome assembly of a triploid poplar Populus alba 'Berolinensis'.</title>
        <authorList>
            <person name="Chen S."/>
            <person name="Yu Y."/>
            <person name="Wang X."/>
            <person name="Wang S."/>
            <person name="Zhang T."/>
            <person name="Zhou Y."/>
            <person name="He R."/>
            <person name="Meng N."/>
            <person name="Wang Y."/>
            <person name="Liu W."/>
            <person name="Liu Z."/>
            <person name="Liu J."/>
            <person name="Guo Q."/>
            <person name="Huang H."/>
            <person name="Sederoff R.R."/>
            <person name="Wang G."/>
            <person name="Qu G."/>
            <person name="Chen S."/>
        </authorList>
    </citation>
    <scope>NUCLEOTIDE SEQUENCE [LARGE SCALE GENOMIC DNA]</scope>
    <source>
        <strain evidence="1">SC-2020</strain>
    </source>
</reference>
<evidence type="ECO:0000313" key="1">
    <source>
        <dbReference type="EMBL" id="KAJ7014208.1"/>
    </source>
</evidence>
<dbReference type="EMBL" id="JAQIZT010000001">
    <property type="protein sequence ID" value="KAJ7014208.1"/>
    <property type="molecule type" value="Genomic_DNA"/>
</dbReference>
<accession>A0AAD6RSK3</accession>
<dbReference type="Proteomes" id="UP001164929">
    <property type="component" value="Chromosome 1"/>
</dbReference>
<comment type="caution">
    <text evidence="1">The sequence shown here is derived from an EMBL/GenBank/DDBJ whole genome shotgun (WGS) entry which is preliminary data.</text>
</comment>
<proteinExistence type="predicted"/>
<evidence type="ECO:0000313" key="2">
    <source>
        <dbReference type="Proteomes" id="UP001164929"/>
    </source>
</evidence>
<gene>
    <name evidence="1" type="ORF">NC653_003730</name>
</gene>
<sequence length="93" mass="10442">MVCQEKFYPAINFSPAVRINVSREISLQAVNFSERGRGRGSLGPQRELLDEDLSQVVTMLEGGLDDERNYEETLLKKLDPCTRWIGGAIGKMP</sequence>
<dbReference type="AlphaFoldDB" id="A0AAD6RSK3"/>